<evidence type="ECO:0000313" key="1">
    <source>
        <dbReference type="EMBL" id="CAG8520863.1"/>
    </source>
</evidence>
<sequence length="284" mass="32003">MSFVSWNKLTLAELKELCLTCGLTSGGNKEELGERLHAYFEKRKGKQPDSEFVAGEMSHDPYIDTEGADDNIRDTLAARFQGQEQGCHPEVMPADMFLSALRNLENKMDKNFSALHKEIEESDLLSEAWPAVKLAKARDQHEYDFLSKMGRRLDKAIKLLPSNLKKDFICIRDDMESRAVMLRLANKKGDIIIGVIRIGTIGTNIKGKEIVIMTRLCLQILTTRVPFAKVRREVKGRAPFMEEDFRSSDRTKGITCFNCGGFGYVATNCPSANAKSLSRTQKED</sequence>
<protein>
    <submittedName>
        <fullName evidence="1">34490_t:CDS:1</fullName>
    </submittedName>
</protein>
<reference evidence="1" key="1">
    <citation type="submission" date="2021-06" db="EMBL/GenBank/DDBJ databases">
        <authorList>
            <person name="Kallberg Y."/>
            <person name="Tangrot J."/>
            <person name="Rosling A."/>
        </authorList>
    </citation>
    <scope>NUCLEOTIDE SEQUENCE</scope>
    <source>
        <strain evidence="1">MA461A</strain>
    </source>
</reference>
<keyword evidence="2" id="KW-1185">Reference proteome</keyword>
<name>A0ACA9LFS1_9GLOM</name>
<dbReference type="Proteomes" id="UP000789920">
    <property type="component" value="Unassembled WGS sequence"/>
</dbReference>
<accession>A0ACA9LFS1</accession>
<gene>
    <name evidence="1" type="ORF">RPERSI_LOCUS2694</name>
</gene>
<comment type="caution">
    <text evidence="1">The sequence shown here is derived from an EMBL/GenBank/DDBJ whole genome shotgun (WGS) entry which is preliminary data.</text>
</comment>
<evidence type="ECO:0000313" key="2">
    <source>
        <dbReference type="Proteomes" id="UP000789920"/>
    </source>
</evidence>
<dbReference type="EMBL" id="CAJVQC010003042">
    <property type="protein sequence ID" value="CAG8520863.1"/>
    <property type="molecule type" value="Genomic_DNA"/>
</dbReference>
<organism evidence="1 2">
    <name type="scientific">Racocetra persica</name>
    <dbReference type="NCBI Taxonomy" id="160502"/>
    <lineage>
        <taxon>Eukaryota</taxon>
        <taxon>Fungi</taxon>
        <taxon>Fungi incertae sedis</taxon>
        <taxon>Mucoromycota</taxon>
        <taxon>Glomeromycotina</taxon>
        <taxon>Glomeromycetes</taxon>
        <taxon>Diversisporales</taxon>
        <taxon>Gigasporaceae</taxon>
        <taxon>Racocetra</taxon>
    </lineage>
</organism>
<proteinExistence type="predicted"/>